<accession>A0A2M4CFE3</accession>
<sequence>MNLLDMLHEKMYLLCLVFLLSYQTKYLRTLPRYLVVVSQIFPSVLGRIEIKLCSLCLKRNGVQNIRI</sequence>
<dbReference type="AlphaFoldDB" id="A0A2M4CFE3"/>
<name>A0A2M4CFE3_9DIPT</name>
<evidence type="ECO:0000313" key="1">
    <source>
        <dbReference type="EMBL" id="MBW63979.1"/>
    </source>
</evidence>
<reference evidence="1" key="1">
    <citation type="submission" date="2018-01" db="EMBL/GenBank/DDBJ databases">
        <title>An insight into the sialome of Amazonian anophelines.</title>
        <authorList>
            <person name="Ribeiro J.M."/>
            <person name="Scarpassa V."/>
            <person name="Calvo E."/>
        </authorList>
    </citation>
    <scope>NUCLEOTIDE SEQUENCE</scope>
    <source>
        <tissue evidence="1">Salivary glands</tissue>
    </source>
</reference>
<protein>
    <submittedName>
        <fullName evidence="1">Putative secreted protein</fullName>
    </submittedName>
</protein>
<organism evidence="1">
    <name type="scientific">Anopheles marajoara</name>
    <dbReference type="NCBI Taxonomy" id="58244"/>
    <lineage>
        <taxon>Eukaryota</taxon>
        <taxon>Metazoa</taxon>
        <taxon>Ecdysozoa</taxon>
        <taxon>Arthropoda</taxon>
        <taxon>Hexapoda</taxon>
        <taxon>Insecta</taxon>
        <taxon>Pterygota</taxon>
        <taxon>Neoptera</taxon>
        <taxon>Endopterygota</taxon>
        <taxon>Diptera</taxon>
        <taxon>Nematocera</taxon>
        <taxon>Culicoidea</taxon>
        <taxon>Culicidae</taxon>
        <taxon>Anophelinae</taxon>
        <taxon>Anopheles</taxon>
    </lineage>
</organism>
<proteinExistence type="predicted"/>
<dbReference type="EMBL" id="GGFJ01014838">
    <property type="protein sequence ID" value="MBW63979.1"/>
    <property type="molecule type" value="Transcribed_RNA"/>
</dbReference>